<evidence type="ECO:0000256" key="5">
    <source>
        <dbReference type="ARBA" id="ARBA00019150"/>
    </source>
</evidence>
<proteinExistence type="inferred from homology"/>
<dbReference type="SUPFAM" id="SSF100950">
    <property type="entry name" value="NagB/RpiA/CoA transferase-like"/>
    <property type="match status" value="1"/>
</dbReference>
<dbReference type="PANTHER" id="PTHR11934:SF0">
    <property type="entry name" value="RIBOSE-5-PHOSPHATE ISOMERASE"/>
    <property type="match status" value="1"/>
</dbReference>
<dbReference type="PANTHER" id="PTHR11934">
    <property type="entry name" value="RIBOSE-5-PHOSPHATE ISOMERASE"/>
    <property type="match status" value="1"/>
</dbReference>
<keyword evidence="6 9" id="KW-0413">Isomerase</keyword>
<evidence type="ECO:0000313" key="9">
    <source>
        <dbReference type="EMBL" id="KAL0466237.1"/>
    </source>
</evidence>
<dbReference type="Pfam" id="PF06026">
    <property type="entry name" value="Rib_5-P_isom_A"/>
    <property type="match status" value="1"/>
</dbReference>
<sequence>MSMNPHRVTSFTARRSWSAAAARCVHQPGPAFHSAAAAALNFKSNPSTPAPPVRTTIVHHQAALPNTFTTQPHRNLHTTTAKMSTTPDASASAAQLIEKSKLLAANRAVTEHLSPTYRHIGIGSGSTVIHVVDVISKLGPAITGPMTFYPTGDQSRDLIQAAGFRLGYIADLSPGHALDVCFDGADEVDPALNLIKGGGACLLQEKLVATAARKFVCVADSRKISNHLGTAWKKGIPIEVFPMAVPQVLGELERLGSLSAQVRSGLPGKAGACVTDNGLRIVDAVFKPLLTELPEGKQEGEEGVWTVDGLARRLIEIPGVAEHGLFYGKSGLEVESGGAQKPVAAYFGMEDGSVMVQTLEKGLVKA</sequence>
<dbReference type="Gene3D" id="3.30.70.260">
    <property type="match status" value="1"/>
</dbReference>
<evidence type="ECO:0000256" key="1">
    <source>
        <dbReference type="ARBA" id="ARBA00001713"/>
    </source>
</evidence>
<dbReference type="InterPro" id="IPR004788">
    <property type="entry name" value="Ribose5P_isomerase_type_A"/>
</dbReference>
<evidence type="ECO:0000256" key="3">
    <source>
        <dbReference type="ARBA" id="ARBA00008088"/>
    </source>
</evidence>
<evidence type="ECO:0000256" key="4">
    <source>
        <dbReference type="ARBA" id="ARBA00011959"/>
    </source>
</evidence>
<gene>
    <name evidence="9" type="ORF">QR685DRAFT_536020</name>
</gene>
<dbReference type="EMBL" id="JAVLET010000013">
    <property type="protein sequence ID" value="KAL0466237.1"/>
    <property type="molecule type" value="Genomic_DNA"/>
</dbReference>
<dbReference type="Proteomes" id="UP001451303">
    <property type="component" value="Unassembled WGS sequence"/>
</dbReference>
<evidence type="ECO:0000256" key="6">
    <source>
        <dbReference type="ARBA" id="ARBA00023235"/>
    </source>
</evidence>
<comment type="catalytic activity">
    <reaction evidence="1">
        <text>aldehydo-D-ribose 5-phosphate = D-ribulose 5-phosphate</text>
        <dbReference type="Rhea" id="RHEA:14657"/>
        <dbReference type="ChEBI" id="CHEBI:58121"/>
        <dbReference type="ChEBI" id="CHEBI:58273"/>
        <dbReference type="EC" id="5.3.1.6"/>
    </reaction>
</comment>
<dbReference type="SUPFAM" id="SSF75445">
    <property type="entry name" value="D-ribose-5-phosphate isomerase (RpiA), lid domain"/>
    <property type="match status" value="1"/>
</dbReference>
<dbReference type="CDD" id="cd01398">
    <property type="entry name" value="RPI_A"/>
    <property type="match status" value="1"/>
</dbReference>
<comment type="similarity">
    <text evidence="3">Belongs to the ribose 5-phosphate isomerase family.</text>
</comment>
<evidence type="ECO:0000313" key="10">
    <source>
        <dbReference type="Proteomes" id="UP001451303"/>
    </source>
</evidence>
<evidence type="ECO:0000256" key="8">
    <source>
        <dbReference type="ARBA" id="ARBA00032273"/>
    </source>
</evidence>
<dbReference type="InterPro" id="IPR037171">
    <property type="entry name" value="NagB/RpiA_transferase-like"/>
</dbReference>
<accession>A0ABR3D0L1</accession>
<comment type="pathway">
    <text evidence="2">Carbohydrate degradation; pentose phosphate pathway; D-ribose 5-phosphate from D-ribulose 5-phosphate (non-oxidative stage): step 1/1.</text>
</comment>
<keyword evidence="10" id="KW-1185">Reference proteome</keyword>
<dbReference type="NCBIfam" id="TIGR00021">
    <property type="entry name" value="rpiA"/>
    <property type="match status" value="1"/>
</dbReference>
<reference evidence="9 10" key="1">
    <citation type="submission" date="2023-09" db="EMBL/GenBank/DDBJ databases">
        <title>Multi-omics analysis of a traditional fermented food reveals byproduct-associated fungal strains for waste-to-food upcycling.</title>
        <authorList>
            <consortium name="Lawrence Berkeley National Laboratory"/>
            <person name="Rekdal V.M."/>
            <person name="Villalobos-Escobedo J.M."/>
            <person name="Rodriguez-Valeron N."/>
            <person name="Garcia M.O."/>
            <person name="Vasquez D.P."/>
            <person name="Damayanti I."/>
            <person name="Sorensen P.M."/>
            <person name="Baidoo E.E."/>
            <person name="De Carvalho A.C."/>
            <person name="Riley R."/>
            <person name="Lipzen A."/>
            <person name="He G."/>
            <person name="Yan M."/>
            <person name="Haridas S."/>
            <person name="Daum C."/>
            <person name="Yoshinaga Y."/>
            <person name="Ng V."/>
            <person name="Grigoriev I.V."/>
            <person name="Munk R."/>
            <person name="Nuraida L."/>
            <person name="Wijaya C.H."/>
            <person name="Morales P.-C."/>
            <person name="Keasling J.D."/>
        </authorList>
    </citation>
    <scope>NUCLEOTIDE SEQUENCE [LARGE SCALE GENOMIC DNA]</scope>
    <source>
        <strain evidence="9 10">FGSC 2613</strain>
    </source>
</reference>
<comment type="caution">
    <text evidence="9">The sequence shown here is derived from an EMBL/GenBank/DDBJ whole genome shotgun (WGS) entry which is preliminary data.</text>
</comment>
<organism evidence="9 10">
    <name type="scientific">Neurospora intermedia</name>
    <dbReference type="NCBI Taxonomy" id="5142"/>
    <lineage>
        <taxon>Eukaryota</taxon>
        <taxon>Fungi</taxon>
        <taxon>Dikarya</taxon>
        <taxon>Ascomycota</taxon>
        <taxon>Pezizomycotina</taxon>
        <taxon>Sordariomycetes</taxon>
        <taxon>Sordariomycetidae</taxon>
        <taxon>Sordariales</taxon>
        <taxon>Sordariaceae</taxon>
        <taxon>Neurospora</taxon>
    </lineage>
</organism>
<dbReference type="Gene3D" id="3.40.50.1360">
    <property type="match status" value="1"/>
</dbReference>
<protein>
    <recommendedName>
        <fullName evidence="5">Ribose-5-phosphate isomerase</fullName>
        <ecNumber evidence="4">5.3.1.6</ecNumber>
    </recommendedName>
    <alternativeName>
        <fullName evidence="8">D-ribose-5-phosphate ketol-isomerase</fullName>
    </alternativeName>
    <alternativeName>
        <fullName evidence="7">Phosphoriboisomerase</fullName>
    </alternativeName>
</protein>
<dbReference type="GO" id="GO:0016853">
    <property type="term" value="F:isomerase activity"/>
    <property type="evidence" value="ECO:0007669"/>
    <property type="project" value="UniProtKB-KW"/>
</dbReference>
<dbReference type="EC" id="5.3.1.6" evidence="4"/>
<evidence type="ECO:0000256" key="2">
    <source>
        <dbReference type="ARBA" id="ARBA00004988"/>
    </source>
</evidence>
<name>A0ABR3D0L1_NEUIN</name>
<evidence type="ECO:0000256" key="7">
    <source>
        <dbReference type="ARBA" id="ARBA00029734"/>
    </source>
</evidence>